<organism evidence="1 2">
    <name type="scientific">Lentinula raphanica</name>
    <dbReference type="NCBI Taxonomy" id="153919"/>
    <lineage>
        <taxon>Eukaryota</taxon>
        <taxon>Fungi</taxon>
        <taxon>Dikarya</taxon>
        <taxon>Basidiomycota</taxon>
        <taxon>Agaricomycotina</taxon>
        <taxon>Agaricomycetes</taxon>
        <taxon>Agaricomycetidae</taxon>
        <taxon>Agaricales</taxon>
        <taxon>Marasmiineae</taxon>
        <taxon>Omphalotaceae</taxon>
        <taxon>Lentinula</taxon>
    </lineage>
</organism>
<protein>
    <submittedName>
        <fullName evidence="1">Uncharacterized protein</fullName>
    </submittedName>
</protein>
<feature type="non-terminal residue" evidence="1">
    <location>
        <position position="87"/>
    </location>
</feature>
<evidence type="ECO:0000313" key="2">
    <source>
        <dbReference type="Proteomes" id="UP001163846"/>
    </source>
</evidence>
<dbReference type="AlphaFoldDB" id="A0AA38NWG3"/>
<evidence type="ECO:0000313" key="1">
    <source>
        <dbReference type="EMBL" id="KAJ3831890.1"/>
    </source>
</evidence>
<dbReference type="Proteomes" id="UP001163846">
    <property type="component" value="Unassembled WGS sequence"/>
</dbReference>
<comment type="caution">
    <text evidence="1">The sequence shown here is derived from an EMBL/GenBank/DDBJ whole genome shotgun (WGS) entry which is preliminary data.</text>
</comment>
<proteinExistence type="predicted"/>
<sequence length="87" mass="9667">IEDIRVIQEFNESNQTATLANGKLEGLAIPRLQNHIQVPLDISDEDVRLSLDLYLAATNSSEDTYQAIREATLRRFPGVTVLSLDAV</sequence>
<reference evidence="1" key="1">
    <citation type="submission" date="2022-08" db="EMBL/GenBank/DDBJ databases">
        <authorList>
            <consortium name="DOE Joint Genome Institute"/>
            <person name="Min B."/>
            <person name="Riley R."/>
            <person name="Sierra-Patev S."/>
            <person name="Naranjo-Ortiz M."/>
            <person name="Looney B."/>
            <person name="Konkel Z."/>
            <person name="Slot J.C."/>
            <person name="Sakamoto Y."/>
            <person name="Steenwyk J.L."/>
            <person name="Rokas A."/>
            <person name="Carro J."/>
            <person name="Camarero S."/>
            <person name="Ferreira P."/>
            <person name="Molpeceres G."/>
            <person name="Ruiz-Duenas F.J."/>
            <person name="Serrano A."/>
            <person name="Henrissat B."/>
            <person name="Drula E."/>
            <person name="Hughes K.W."/>
            <person name="Mata J.L."/>
            <person name="Ishikawa N.K."/>
            <person name="Vargas-Isla R."/>
            <person name="Ushijima S."/>
            <person name="Smith C.A."/>
            <person name="Ahrendt S."/>
            <person name="Andreopoulos W."/>
            <person name="He G."/>
            <person name="Labutti K."/>
            <person name="Lipzen A."/>
            <person name="Ng V."/>
            <person name="Sandor L."/>
            <person name="Barry K."/>
            <person name="Martinez A.T."/>
            <person name="Xiao Y."/>
            <person name="Gibbons J.G."/>
            <person name="Terashima K."/>
            <person name="Hibbett D.S."/>
            <person name="Grigoriev I.V."/>
        </authorList>
    </citation>
    <scope>NUCLEOTIDE SEQUENCE</scope>
    <source>
        <strain evidence="1">TFB9207</strain>
    </source>
</reference>
<feature type="non-terminal residue" evidence="1">
    <location>
        <position position="1"/>
    </location>
</feature>
<accession>A0AA38NWG3</accession>
<keyword evidence="2" id="KW-1185">Reference proteome</keyword>
<gene>
    <name evidence="1" type="ORF">F5878DRAFT_499529</name>
</gene>
<name>A0AA38NWG3_9AGAR</name>
<dbReference type="EMBL" id="MU807178">
    <property type="protein sequence ID" value="KAJ3831890.1"/>
    <property type="molecule type" value="Genomic_DNA"/>
</dbReference>